<dbReference type="Proteomes" id="UP001219901">
    <property type="component" value="Chromosome"/>
</dbReference>
<gene>
    <name evidence="1" type="ORF">GKO46_01230</name>
    <name evidence="2" type="ORF">GKO48_07995</name>
</gene>
<reference evidence="3 4" key="1">
    <citation type="submission" date="2019-11" db="EMBL/GenBank/DDBJ databases">
        <authorList>
            <person name="Cho J.-C."/>
        </authorList>
    </citation>
    <scope>NUCLEOTIDE SEQUENCE [LARGE SCALE GENOMIC DNA]</scope>
    <source>
        <strain evidence="2 3">JH1073</strain>
        <strain evidence="1 4">JH702</strain>
    </source>
</reference>
<evidence type="ECO:0000313" key="1">
    <source>
        <dbReference type="EMBL" id="MDG0865696.1"/>
    </source>
</evidence>
<name>A0AAJ6CRT3_9CHLR</name>
<reference evidence="3" key="3">
    <citation type="submission" date="2023-06" db="EMBL/GenBank/DDBJ databases">
        <title>Pangenomics reveal diversification of enzyme families and niche specialization in globally abundant SAR202 bacteria.</title>
        <authorList>
            <person name="Saw J.H.W."/>
        </authorList>
    </citation>
    <scope>NUCLEOTIDE SEQUENCE [LARGE SCALE GENOMIC DNA]</scope>
    <source>
        <strain evidence="3">JH1073</strain>
    </source>
</reference>
<accession>A0AAJ6CRT3</accession>
<dbReference type="EMBL" id="WMBE01000001">
    <property type="protein sequence ID" value="MDG0865696.1"/>
    <property type="molecule type" value="Genomic_DNA"/>
</dbReference>
<evidence type="ECO:0000313" key="3">
    <source>
        <dbReference type="Proteomes" id="UP001219901"/>
    </source>
</evidence>
<reference evidence="2" key="2">
    <citation type="journal article" date="2023" name="Nat. Commun.">
        <title>Cultivation of marine bacteria of the SAR202 clade.</title>
        <authorList>
            <person name="Lim Y."/>
            <person name="Seo J.H."/>
            <person name="Giovannoni S.J."/>
            <person name="Kang I."/>
            <person name="Cho J.C."/>
        </authorList>
    </citation>
    <scope>NUCLEOTIDE SEQUENCE</scope>
    <source>
        <strain evidence="2">JH1073</strain>
    </source>
</reference>
<evidence type="ECO:0000313" key="2">
    <source>
        <dbReference type="EMBL" id="WFG39561.1"/>
    </source>
</evidence>
<proteinExistence type="predicted"/>
<sequence>MNRDALTLARANHGVPIHDATIEMIVTTVDLNHERLVHDVQNLADMTVMSGNPNLKTEIVIEI</sequence>
<organism evidence="2 3">
    <name type="scientific">Candidatus Lucifugimonas marina</name>
    <dbReference type="NCBI Taxonomy" id="3038979"/>
    <lineage>
        <taxon>Bacteria</taxon>
        <taxon>Bacillati</taxon>
        <taxon>Chloroflexota</taxon>
        <taxon>Dehalococcoidia</taxon>
        <taxon>SAR202 cluster</taxon>
        <taxon>Candidatus Lucifugimonadales</taxon>
        <taxon>Candidatus Lucifugimonadaceae</taxon>
        <taxon>Candidatus Lucifugimonas</taxon>
    </lineage>
</organism>
<dbReference type="RefSeq" id="WP_342823385.1">
    <property type="nucleotide sequence ID" value="NZ_CP046146.1"/>
</dbReference>
<dbReference type="AlphaFoldDB" id="A0AAJ6CRT3"/>
<dbReference type="Proteomes" id="UP001321249">
    <property type="component" value="Unassembled WGS sequence"/>
</dbReference>
<evidence type="ECO:0000313" key="4">
    <source>
        <dbReference type="Proteomes" id="UP001321249"/>
    </source>
</evidence>
<keyword evidence="3" id="KW-1185">Reference proteome</keyword>
<protein>
    <submittedName>
        <fullName evidence="2">Uncharacterized protein</fullName>
    </submittedName>
</protein>
<dbReference type="EMBL" id="CP046147">
    <property type="protein sequence ID" value="WFG39561.1"/>
    <property type="molecule type" value="Genomic_DNA"/>
</dbReference>